<evidence type="ECO:0000256" key="1">
    <source>
        <dbReference type="SAM" id="MobiDB-lite"/>
    </source>
</evidence>
<dbReference type="InParanoid" id="A0A1B7N070"/>
<evidence type="ECO:0000313" key="2">
    <source>
        <dbReference type="EMBL" id="OAX38246.1"/>
    </source>
</evidence>
<dbReference type="AlphaFoldDB" id="A0A1B7N070"/>
<feature type="region of interest" description="Disordered" evidence="1">
    <location>
        <begin position="41"/>
        <end position="68"/>
    </location>
</feature>
<keyword evidence="3" id="KW-1185">Reference proteome</keyword>
<protein>
    <submittedName>
        <fullName evidence="2">Uncharacterized protein</fullName>
    </submittedName>
</protein>
<dbReference type="EMBL" id="KV448305">
    <property type="protein sequence ID" value="OAX38246.1"/>
    <property type="molecule type" value="Genomic_DNA"/>
</dbReference>
<sequence length="151" mass="16994">MIEWMEQLALTSRSKAMHNIPQCHLMHLLFTRTHPCCISMVPAQNRPSRPLRSNAGPKPSDREETSSIAAAESLLRSELIALFGGVDSERIPASISTANTMRRYVPAEYHFVKRMTTFHPFSTSLESVHPILLSGAASWRSQSDTHKCQYI</sequence>
<dbReference type="Proteomes" id="UP000092154">
    <property type="component" value="Unassembled WGS sequence"/>
</dbReference>
<evidence type="ECO:0000313" key="3">
    <source>
        <dbReference type="Proteomes" id="UP000092154"/>
    </source>
</evidence>
<accession>A0A1B7N070</accession>
<reference evidence="2 3" key="1">
    <citation type="submission" date="2016-06" db="EMBL/GenBank/DDBJ databases">
        <title>Comparative genomics of the ectomycorrhizal sister species Rhizopogon vinicolor and Rhizopogon vesiculosus (Basidiomycota: Boletales) reveals a divergence of the mating type B locus.</title>
        <authorList>
            <consortium name="DOE Joint Genome Institute"/>
            <person name="Mujic A.B."/>
            <person name="Kuo A."/>
            <person name="Tritt A."/>
            <person name="Lipzen A."/>
            <person name="Chen C."/>
            <person name="Johnson J."/>
            <person name="Sharma A."/>
            <person name="Barry K."/>
            <person name="Grigoriev I.V."/>
            <person name="Spatafora J.W."/>
        </authorList>
    </citation>
    <scope>NUCLEOTIDE SEQUENCE [LARGE SCALE GENOMIC DNA]</scope>
    <source>
        <strain evidence="2 3">AM-OR11-026</strain>
    </source>
</reference>
<gene>
    <name evidence="2" type="ORF">K503DRAFT_174241</name>
</gene>
<organism evidence="2 3">
    <name type="scientific">Rhizopogon vinicolor AM-OR11-026</name>
    <dbReference type="NCBI Taxonomy" id="1314800"/>
    <lineage>
        <taxon>Eukaryota</taxon>
        <taxon>Fungi</taxon>
        <taxon>Dikarya</taxon>
        <taxon>Basidiomycota</taxon>
        <taxon>Agaricomycotina</taxon>
        <taxon>Agaricomycetes</taxon>
        <taxon>Agaricomycetidae</taxon>
        <taxon>Boletales</taxon>
        <taxon>Suillineae</taxon>
        <taxon>Rhizopogonaceae</taxon>
        <taxon>Rhizopogon</taxon>
    </lineage>
</organism>
<name>A0A1B7N070_9AGAM</name>
<proteinExistence type="predicted"/>